<keyword evidence="2" id="KW-1185">Reference proteome</keyword>
<dbReference type="Proteomes" id="UP000199161">
    <property type="component" value="Unassembled WGS sequence"/>
</dbReference>
<gene>
    <name evidence="1" type="ORF">SAMN05444422_10128</name>
</gene>
<evidence type="ECO:0000313" key="2">
    <source>
        <dbReference type="Proteomes" id="UP000199161"/>
    </source>
</evidence>
<reference evidence="2" key="1">
    <citation type="submission" date="2016-10" db="EMBL/GenBank/DDBJ databases">
        <authorList>
            <person name="Varghese N."/>
            <person name="Submissions S."/>
        </authorList>
    </citation>
    <scope>NUCLEOTIDE SEQUENCE [LARGE SCALE GENOMIC DNA]</scope>
    <source>
        <strain evidence="2">DSM 13078</strain>
    </source>
</reference>
<protein>
    <submittedName>
        <fullName evidence="1">Uncharacterized protein</fullName>
    </submittedName>
</protein>
<evidence type="ECO:0000313" key="1">
    <source>
        <dbReference type="EMBL" id="SFB67361.1"/>
    </source>
</evidence>
<dbReference type="EMBL" id="FOKW01000001">
    <property type="protein sequence ID" value="SFB67361.1"/>
    <property type="molecule type" value="Genomic_DNA"/>
</dbReference>
<sequence length="50" mass="5717">MIPLDVFGSESVAADLFEQVRGATLRDECLEWNHAFVGWRGRATLARYDF</sequence>
<dbReference type="AlphaFoldDB" id="A0A1I1CXH7"/>
<name>A0A1I1CXH7_NATHA</name>
<organism evidence="1 2">
    <name type="scientific">Natronobacterium haloterrestre</name>
    <name type="common">Halobiforma haloterrestris</name>
    <dbReference type="NCBI Taxonomy" id="148448"/>
    <lineage>
        <taxon>Archaea</taxon>
        <taxon>Methanobacteriati</taxon>
        <taxon>Methanobacteriota</taxon>
        <taxon>Stenosarchaea group</taxon>
        <taxon>Halobacteria</taxon>
        <taxon>Halobacteriales</taxon>
        <taxon>Natrialbaceae</taxon>
        <taxon>Natronobacterium</taxon>
    </lineage>
</organism>
<accession>A0A1I1CXH7</accession>
<proteinExistence type="predicted"/>